<dbReference type="NCBIfam" id="TIGR04039">
    <property type="entry name" value="MXAN_0977_Heme2"/>
    <property type="match status" value="1"/>
</dbReference>
<feature type="binding site" description="covalent" evidence="8">
    <location>
        <position position="26"/>
    </location>
    <ligand>
        <name>heme c</name>
        <dbReference type="ChEBI" id="CHEBI:61717"/>
        <label>1</label>
    </ligand>
</feature>
<keyword evidence="5" id="KW-0574">Periplasm</keyword>
<feature type="domain" description="Cytochrome c" evidence="10">
    <location>
        <begin position="164"/>
        <end position="316"/>
    </location>
</feature>
<dbReference type="InterPro" id="IPR051395">
    <property type="entry name" value="Cytochrome_c_Peroxidase/MauG"/>
</dbReference>
<evidence type="ECO:0000256" key="8">
    <source>
        <dbReference type="PIRSR" id="PIRSR000294-1"/>
    </source>
</evidence>
<keyword evidence="7 9" id="KW-0408">Iron</keyword>
<feature type="binding site" description="covalent" evidence="8">
    <location>
        <position position="180"/>
    </location>
    <ligand>
        <name>heme c</name>
        <dbReference type="ChEBI" id="CHEBI:61717"/>
        <label>2</label>
    </ligand>
</feature>
<evidence type="ECO:0000256" key="7">
    <source>
        <dbReference type="ARBA" id="ARBA00023004"/>
    </source>
</evidence>
<keyword evidence="12" id="KW-1185">Reference proteome</keyword>
<comment type="subcellular location">
    <subcellularLocation>
        <location evidence="1">Periplasm</location>
    </subcellularLocation>
</comment>
<protein>
    <submittedName>
        <fullName evidence="11">Cytochrome-c peroxidase</fullName>
    </submittedName>
</protein>
<organism evidence="11 12">
    <name type="scientific">Oleiphilus messinensis</name>
    <dbReference type="NCBI Taxonomy" id="141451"/>
    <lineage>
        <taxon>Bacteria</taxon>
        <taxon>Pseudomonadati</taxon>
        <taxon>Pseudomonadota</taxon>
        <taxon>Gammaproteobacteria</taxon>
        <taxon>Oceanospirillales</taxon>
        <taxon>Oleiphilaceae</taxon>
        <taxon>Oleiphilus</taxon>
    </lineage>
</organism>
<keyword evidence="3 9" id="KW-0479">Metal-binding</keyword>
<dbReference type="InterPro" id="IPR004852">
    <property type="entry name" value="Di-haem_cyt_c_peroxidsae"/>
</dbReference>
<comment type="PTM">
    <text evidence="8">Binds 2 heme groups per subunit.</text>
</comment>
<dbReference type="GO" id="GO:0046872">
    <property type="term" value="F:metal ion binding"/>
    <property type="evidence" value="ECO:0007669"/>
    <property type="project" value="UniProtKB-KW"/>
</dbReference>
<feature type="binding site" description="covalent" evidence="8">
    <location>
        <position position="29"/>
    </location>
    <ligand>
        <name>heme c</name>
        <dbReference type="ChEBI" id="CHEBI:61717"/>
        <label>1</label>
    </ligand>
</feature>
<keyword evidence="4" id="KW-0732">Signal</keyword>
<dbReference type="PIRSF" id="PIRSF000294">
    <property type="entry name" value="Cytochrome-c_peroxidase"/>
    <property type="match status" value="1"/>
</dbReference>
<dbReference type="GO" id="GO:0004130">
    <property type="term" value="F:cytochrome-c peroxidase activity"/>
    <property type="evidence" value="ECO:0007669"/>
    <property type="project" value="TreeGrafter"/>
</dbReference>
<dbReference type="SUPFAM" id="SSF46626">
    <property type="entry name" value="Cytochrome c"/>
    <property type="match status" value="2"/>
</dbReference>
<evidence type="ECO:0000256" key="4">
    <source>
        <dbReference type="ARBA" id="ARBA00022729"/>
    </source>
</evidence>
<feature type="binding site" description="axial binding residue" evidence="9">
    <location>
        <position position="30"/>
    </location>
    <ligand>
        <name>heme c</name>
        <dbReference type="ChEBI" id="CHEBI:61717"/>
        <label>1</label>
    </ligand>
    <ligandPart>
        <name>Fe</name>
        <dbReference type="ChEBI" id="CHEBI:18248"/>
    </ligandPart>
</feature>
<dbReference type="InterPro" id="IPR009056">
    <property type="entry name" value="Cyt_c-like_dom"/>
</dbReference>
<evidence type="ECO:0000259" key="10">
    <source>
        <dbReference type="PROSITE" id="PS51007"/>
    </source>
</evidence>
<dbReference type="Gene3D" id="1.10.760.10">
    <property type="entry name" value="Cytochrome c-like domain"/>
    <property type="match status" value="2"/>
</dbReference>
<dbReference type="PANTHER" id="PTHR30600:SF14">
    <property type="entry name" value="CYTOCHROME C PEROXIDASE"/>
    <property type="match status" value="1"/>
</dbReference>
<comment type="cofactor">
    <cofactor evidence="8">
        <name>heme</name>
        <dbReference type="ChEBI" id="CHEBI:30413"/>
    </cofactor>
    <text evidence="8">Binds 2 heme groups.</text>
</comment>
<dbReference type="AlphaFoldDB" id="A0A1Y0I4S8"/>
<feature type="binding site" description="covalent" evidence="8">
    <location>
        <position position="183"/>
    </location>
    <ligand>
        <name>heme c</name>
        <dbReference type="ChEBI" id="CHEBI:61717"/>
        <label>2</label>
    </ligand>
</feature>
<evidence type="ECO:0000256" key="9">
    <source>
        <dbReference type="PIRSR" id="PIRSR000294-2"/>
    </source>
</evidence>
<gene>
    <name evidence="11" type="ORF">OLMES_1411</name>
</gene>
<evidence type="ECO:0000256" key="2">
    <source>
        <dbReference type="ARBA" id="ARBA00022617"/>
    </source>
</evidence>
<dbReference type="GO" id="GO:0009055">
    <property type="term" value="F:electron transfer activity"/>
    <property type="evidence" value="ECO:0007669"/>
    <property type="project" value="InterPro"/>
</dbReference>
<feature type="binding site" description="axial binding residue" evidence="9">
    <location>
        <position position="184"/>
    </location>
    <ligand>
        <name>heme c</name>
        <dbReference type="ChEBI" id="CHEBI:61717"/>
        <label>2</label>
    </ligand>
    <ligandPart>
        <name>Fe</name>
        <dbReference type="ChEBI" id="CHEBI:18248"/>
    </ligandPart>
</feature>
<dbReference type="GO" id="GO:0020037">
    <property type="term" value="F:heme binding"/>
    <property type="evidence" value="ECO:0007669"/>
    <property type="project" value="InterPro"/>
</dbReference>
<reference evidence="11 12" key="1">
    <citation type="submission" date="2017-05" db="EMBL/GenBank/DDBJ databases">
        <title>Genomic insights into alkan degradation activity of Oleiphilus messinensis.</title>
        <authorList>
            <person name="Kozyavkin S.A."/>
            <person name="Slesarev A.I."/>
            <person name="Golyshin P.N."/>
            <person name="Korzhenkov A."/>
            <person name="Golyshina O.N."/>
            <person name="Toshchakov S.V."/>
        </authorList>
    </citation>
    <scope>NUCLEOTIDE SEQUENCE [LARGE SCALE GENOMIC DNA]</scope>
    <source>
        <strain evidence="11 12">ME102</strain>
    </source>
</reference>
<evidence type="ECO:0000256" key="6">
    <source>
        <dbReference type="ARBA" id="ARBA00023002"/>
    </source>
</evidence>
<dbReference type="Proteomes" id="UP000196027">
    <property type="component" value="Chromosome"/>
</dbReference>
<name>A0A1Y0I4S8_9GAMM</name>
<accession>A0A1Y0I4S8</accession>
<dbReference type="InterPro" id="IPR026259">
    <property type="entry name" value="MauG/Cytc_peroxidase"/>
</dbReference>
<dbReference type="InterPro" id="IPR036909">
    <property type="entry name" value="Cyt_c-like_dom_sf"/>
</dbReference>
<evidence type="ECO:0000313" key="12">
    <source>
        <dbReference type="Proteomes" id="UP000196027"/>
    </source>
</evidence>
<dbReference type="EMBL" id="CP021425">
    <property type="protein sequence ID" value="ARU55488.1"/>
    <property type="molecule type" value="Genomic_DNA"/>
</dbReference>
<keyword evidence="11" id="KW-0575">Peroxidase</keyword>
<dbReference type="KEGG" id="ome:OLMES_1411"/>
<evidence type="ECO:0000256" key="3">
    <source>
        <dbReference type="ARBA" id="ARBA00022723"/>
    </source>
</evidence>
<dbReference type="Pfam" id="PF03150">
    <property type="entry name" value="CCP_MauG"/>
    <property type="match status" value="1"/>
</dbReference>
<proteinExistence type="predicted"/>
<dbReference type="PANTHER" id="PTHR30600">
    <property type="entry name" value="CYTOCHROME C PEROXIDASE-RELATED"/>
    <property type="match status" value="1"/>
</dbReference>
<evidence type="ECO:0000256" key="1">
    <source>
        <dbReference type="ARBA" id="ARBA00004418"/>
    </source>
</evidence>
<keyword evidence="2 8" id="KW-0349">Heme</keyword>
<dbReference type="PROSITE" id="PS51007">
    <property type="entry name" value="CYTC"/>
    <property type="match status" value="1"/>
</dbReference>
<evidence type="ECO:0000313" key="11">
    <source>
        <dbReference type="EMBL" id="ARU55488.1"/>
    </source>
</evidence>
<dbReference type="InterPro" id="IPR023929">
    <property type="entry name" value="MbnH-like"/>
</dbReference>
<evidence type="ECO:0000256" key="5">
    <source>
        <dbReference type="ARBA" id="ARBA00022764"/>
    </source>
</evidence>
<dbReference type="GO" id="GO:0042597">
    <property type="term" value="C:periplasmic space"/>
    <property type="evidence" value="ECO:0007669"/>
    <property type="project" value="UniProtKB-SubCell"/>
</dbReference>
<sequence length="336" mass="36575">MSEEKFQLGRHLFYDNRLSGNGSQSCASCHHQDKAFTDGLTVSVGSTGQKLARNAQSLINVAYNATLTWANPSLSTLEQQAIIPIFGEDPVEQGINDENRERILAEFAADSDYQKLFQAAFPTQADPVSYANIVKGIASFVRGIITFNSPADRFERGDASALTPAAQRGRTLFFSESLECFHCHGGYNFSDSTLDSATTFVERPFHNTGLFNINGTGDFPEDNTGIFEITGDPGDMGKFRAVSLRNIADTAPYMHDGSINTLDDVIDFYAAGGRVIETGALAGDGRLNPFKDGFVSGFQITQGEKADLIAFLQSLSDPEIKRSPRFANPHTSTQPQ</sequence>
<keyword evidence="6" id="KW-0560">Oxidoreductase</keyword>